<keyword evidence="5" id="KW-0694">RNA-binding</keyword>
<dbReference type="GO" id="GO:0004519">
    <property type="term" value="F:endonuclease activity"/>
    <property type="evidence" value="ECO:0007669"/>
    <property type="project" value="UniProtKB-KW"/>
</dbReference>
<dbReference type="GO" id="GO:0016787">
    <property type="term" value="F:hydrolase activity"/>
    <property type="evidence" value="ECO:0007669"/>
    <property type="project" value="UniProtKB-KW"/>
</dbReference>
<dbReference type="SUPFAM" id="SSF54786">
    <property type="entry name" value="YcfA/nrd intein domain"/>
    <property type="match status" value="1"/>
</dbReference>
<keyword evidence="2" id="KW-0540">Nuclease</keyword>
<evidence type="ECO:0000313" key="7">
    <source>
        <dbReference type="EMBL" id="VAW31302.1"/>
    </source>
</evidence>
<dbReference type="GO" id="GO:0003729">
    <property type="term" value="F:mRNA binding"/>
    <property type="evidence" value="ECO:0007669"/>
    <property type="project" value="InterPro"/>
</dbReference>
<keyword evidence="3" id="KW-0255">Endonuclease</keyword>
<sequence>MSTLARRQKLYGKISNKRCKNVRFKDICALLEMYDWVLDRIARNSHYIYVHQDYEGIVNIPRPHDSPNVKLPYCRNALRAIQEVINDDE</sequence>
<evidence type="ECO:0000256" key="3">
    <source>
        <dbReference type="ARBA" id="ARBA00022759"/>
    </source>
</evidence>
<dbReference type="InterPro" id="IPR038570">
    <property type="entry name" value="HicA_sf"/>
</dbReference>
<keyword evidence="4" id="KW-0378">Hydrolase</keyword>
<evidence type="ECO:0000256" key="6">
    <source>
        <dbReference type="ARBA" id="ARBA00023016"/>
    </source>
</evidence>
<organism evidence="7">
    <name type="scientific">hydrothermal vent metagenome</name>
    <dbReference type="NCBI Taxonomy" id="652676"/>
    <lineage>
        <taxon>unclassified sequences</taxon>
        <taxon>metagenomes</taxon>
        <taxon>ecological metagenomes</taxon>
    </lineage>
</organism>
<proteinExistence type="predicted"/>
<keyword evidence="6" id="KW-0346">Stress response</keyword>
<evidence type="ECO:0000256" key="1">
    <source>
        <dbReference type="ARBA" id="ARBA00022649"/>
    </source>
</evidence>
<dbReference type="Pfam" id="PF07927">
    <property type="entry name" value="HicA_toxin"/>
    <property type="match status" value="1"/>
</dbReference>
<evidence type="ECO:0000256" key="4">
    <source>
        <dbReference type="ARBA" id="ARBA00022801"/>
    </source>
</evidence>
<dbReference type="AlphaFoldDB" id="A0A3B0UXU7"/>
<name>A0A3B0UXU7_9ZZZZ</name>
<reference evidence="7" key="1">
    <citation type="submission" date="2018-06" db="EMBL/GenBank/DDBJ databases">
        <authorList>
            <person name="Zhirakovskaya E."/>
        </authorList>
    </citation>
    <scope>NUCLEOTIDE SEQUENCE</scope>
</reference>
<gene>
    <name evidence="7" type="ORF">MNBD_CHLOROFLEXI01-3579</name>
</gene>
<dbReference type="Gene3D" id="3.30.920.30">
    <property type="entry name" value="Hypothetical protein"/>
    <property type="match status" value="1"/>
</dbReference>
<accession>A0A3B0UXU7</accession>
<dbReference type="EMBL" id="UOEU01000193">
    <property type="protein sequence ID" value="VAW31302.1"/>
    <property type="molecule type" value="Genomic_DNA"/>
</dbReference>
<protein>
    <recommendedName>
        <fullName evidence="8">HicA protein</fullName>
    </recommendedName>
</protein>
<evidence type="ECO:0000256" key="2">
    <source>
        <dbReference type="ARBA" id="ARBA00022722"/>
    </source>
</evidence>
<evidence type="ECO:0000256" key="5">
    <source>
        <dbReference type="ARBA" id="ARBA00022884"/>
    </source>
</evidence>
<keyword evidence="1" id="KW-1277">Toxin-antitoxin system</keyword>
<dbReference type="InterPro" id="IPR012933">
    <property type="entry name" value="HicA_mRNA_interferase"/>
</dbReference>
<evidence type="ECO:0008006" key="8">
    <source>
        <dbReference type="Google" id="ProtNLM"/>
    </source>
</evidence>